<feature type="transmembrane region" description="Helical" evidence="1">
    <location>
        <begin position="54"/>
        <end position="74"/>
    </location>
</feature>
<keyword evidence="1" id="KW-1133">Transmembrane helix</keyword>
<keyword evidence="3" id="KW-1185">Reference proteome</keyword>
<proteinExistence type="predicted"/>
<comment type="caution">
    <text evidence="2">The sequence shown here is derived from an EMBL/GenBank/DDBJ whole genome shotgun (WGS) entry which is preliminary data.</text>
</comment>
<protein>
    <submittedName>
        <fullName evidence="2">Uncharacterized protein</fullName>
    </submittedName>
</protein>
<name>A0ABP3GNK1_9ALTE</name>
<evidence type="ECO:0000313" key="3">
    <source>
        <dbReference type="Proteomes" id="UP001501757"/>
    </source>
</evidence>
<evidence type="ECO:0000256" key="1">
    <source>
        <dbReference type="SAM" id="Phobius"/>
    </source>
</evidence>
<dbReference type="Proteomes" id="UP001501757">
    <property type="component" value="Unassembled WGS sequence"/>
</dbReference>
<feature type="transmembrane region" description="Helical" evidence="1">
    <location>
        <begin position="124"/>
        <end position="145"/>
    </location>
</feature>
<organism evidence="2 3">
    <name type="scientific">Bowmanella denitrificans</name>
    <dbReference type="NCBI Taxonomy" id="366582"/>
    <lineage>
        <taxon>Bacteria</taxon>
        <taxon>Pseudomonadati</taxon>
        <taxon>Pseudomonadota</taxon>
        <taxon>Gammaproteobacteria</taxon>
        <taxon>Alteromonadales</taxon>
        <taxon>Alteromonadaceae</taxon>
        <taxon>Bowmanella</taxon>
    </lineage>
</organism>
<feature type="transmembrane region" description="Helical" evidence="1">
    <location>
        <begin position="86"/>
        <end position="109"/>
    </location>
</feature>
<reference evidence="3" key="1">
    <citation type="journal article" date="2019" name="Int. J. Syst. Evol. Microbiol.">
        <title>The Global Catalogue of Microorganisms (GCM) 10K type strain sequencing project: providing services to taxonomists for standard genome sequencing and annotation.</title>
        <authorList>
            <consortium name="The Broad Institute Genomics Platform"/>
            <consortium name="The Broad Institute Genome Sequencing Center for Infectious Disease"/>
            <person name="Wu L."/>
            <person name="Ma J."/>
        </authorList>
    </citation>
    <scope>NUCLEOTIDE SEQUENCE [LARGE SCALE GENOMIC DNA]</scope>
    <source>
        <strain evidence="3">JCM 13378</strain>
    </source>
</reference>
<accession>A0ABP3GNK1</accession>
<keyword evidence="1" id="KW-0472">Membrane</keyword>
<dbReference type="EMBL" id="BAAAEI010000006">
    <property type="protein sequence ID" value="GAA0350902.1"/>
    <property type="molecule type" value="Genomic_DNA"/>
</dbReference>
<evidence type="ECO:0000313" key="2">
    <source>
        <dbReference type="EMBL" id="GAA0350902.1"/>
    </source>
</evidence>
<keyword evidence="1" id="KW-0812">Transmembrane</keyword>
<gene>
    <name evidence="2" type="ORF">GCM10009092_14120</name>
</gene>
<sequence length="154" mass="16868">MRSMKNNKLLIAAGSASLLAAITHLLVIVGGPDWYRFFGAGEQMAQMAAQGSSYPALLTLAISAVLGVWGAYAFSAAGRIRPLPLLRTAMCLISFVYLFRGLYGLFIVVVDDYKFFEQVLERPVFMLVSSSICLAIGCLYSVGLIKQWPYLRST</sequence>